<name>A0A2K6D507_MACNE</name>
<dbReference type="InterPro" id="IPR043504">
    <property type="entry name" value="Peptidase_S1_PA_chymotrypsin"/>
</dbReference>
<sequence length="422" mass="47644">MYRPDVVRARKRVCWEPWVIGLVIFISLIVLAVCIGLTVHYVRYNQRKTYNYYSTLSFTTDELYAEFGREASNNFTEMSQRLESMVKNAFYESPFREEFVKSQVIKFSQQKHGVLAHMLLICRFHSTEDPETINKIVQRVLHEKLQDAVGPPKVDPQSVNIKKINKTEIDNYLNHCCGTRRSKSLGQSLRIVGGTEVEEGEWPWQASLQWDGSHRCGATLINATWLVSAAHCFTTYKNPARWTASFGVTITPSKMKRGLRRIIVHEKYKYPSHDYDISLAELSSPVPYTNAVHRVCLPDASYEFHPGDVMFVTGFGALKNDGSSQNHLRQAQVTLIDTTTCNEPQAYNGAITPRMLCAGSLKGKRDACQGDSGGPLVSSDARDIWYLAGIVSWGDECAKPNKPGVYTRVTALRDWITSKTGI</sequence>
<evidence type="ECO:0000256" key="14">
    <source>
        <dbReference type="ARBA" id="ARBA00023180"/>
    </source>
</evidence>
<feature type="transmembrane region" description="Helical" evidence="19">
    <location>
        <begin position="20"/>
        <end position="42"/>
    </location>
</feature>
<dbReference type="InterPro" id="IPR001254">
    <property type="entry name" value="Trypsin_dom"/>
</dbReference>
<dbReference type="PRINTS" id="PR00722">
    <property type="entry name" value="CHYMOTRYPSIN"/>
</dbReference>
<keyword evidence="10 19" id="KW-1133">Transmembrane helix</keyword>
<dbReference type="Proteomes" id="UP000233120">
    <property type="component" value="Unassembled WGS sequence"/>
</dbReference>
<evidence type="ECO:0000256" key="1">
    <source>
        <dbReference type="ARBA" id="ARBA00004401"/>
    </source>
</evidence>
<evidence type="ECO:0000256" key="15">
    <source>
        <dbReference type="ARBA" id="ARBA00053618"/>
    </source>
</evidence>
<keyword evidence="12" id="KW-0865">Zymogen</keyword>
<dbReference type="InterPro" id="IPR001314">
    <property type="entry name" value="Peptidase_S1A"/>
</dbReference>
<protein>
    <recommendedName>
        <fullName evidence="17">Transmembrane protease serine</fullName>
        <ecNumber evidence="17">3.4.21.-</ecNumber>
    </recommendedName>
</protein>
<keyword evidence="4" id="KW-0964">Secreted</keyword>
<feature type="domain" description="Peptidase S1" evidence="21">
    <location>
        <begin position="191"/>
        <end position="421"/>
    </location>
</feature>
<dbReference type="GO" id="GO:0006508">
    <property type="term" value="P:proteolysis"/>
    <property type="evidence" value="ECO:0007669"/>
    <property type="project" value="UniProtKB-KW"/>
</dbReference>
<keyword evidence="13" id="KW-1015">Disulfide bond</keyword>
<evidence type="ECO:0000256" key="5">
    <source>
        <dbReference type="ARBA" id="ARBA00022670"/>
    </source>
</evidence>
<comment type="function">
    <text evidence="15">Serine protease which possesses both gelatinolytic and caseinolytic activities. Shows a preference for Arg in the P1 position.</text>
</comment>
<keyword evidence="11 17" id="KW-0472">Membrane</keyword>
<comment type="subunit">
    <text evidence="16">Forms a heterodimer with SERPINA5 and SERPINE1.</text>
</comment>
<accession>A0A2K6D507</accession>
<feature type="active site" description="Charge relay system" evidence="18">
    <location>
        <position position="372"/>
    </location>
</feature>
<evidence type="ECO:0000259" key="20">
    <source>
        <dbReference type="PROSITE" id="PS50024"/>
    </source>
</evidence>
<dbReference type="CDD" id="cd00190">
    <property type="entry name" value="Tryp_SPc"/>
    <property type="match status" value="1"/>
</dbReference>
<dbReference type="PROSITE" id="PS00134">
    <property type="entry name" value="TRYPSIN_HIS"/>
    <property type="match status" value="1"/>
</dbReference>
<dbReference type="GO" id="GO:0050890">
    <property type="term" value="P:cognition"/>
    <property type="evidence" value="ECO:0007669"/>
    <property type="project" value="Ensembl"/>
</dbReference>
<gene>
    <name evidence="22" type="primary">TMPRSS11E</name>
</gene>
<evidence type="ECO:0000256" key="18">
    <source>
        <dbReference type="PIRSR" id="PIRSR037941-1"/>
    </source>
</evidence>
<dbReference type="STRING" id="9545.ENSMNEP00000030989"/>
<feature type="active site" description="Charge relay system" evidence="18">
    <location>
        <position position="231"/>
    </location>
</feature>
<dbReference type="Ensembl" id="ENSMNET00000055412.1">
    <property type="protein sequence ID" value="ENSMNEP00000030989.1"/>
    <property type="gene ID" value="ENSMNEG00000038930.1"/>
</dbReference>
<proteinExistence type="inferred from homology"/>
<feature type="active site" description="Charge relay system" evidence="18">
    <location>
        <position position="276"/>
    </location>
</feature>
<dbReference type="Pfam" id="PF00089">
    <property type="entry name" value="Trypsin"/>
    <property type="match status" value="1"/>
</dbReference>
<evidence type="ECO:0000256" key="16">
    <source>
        <dbReference type="ARBA" id="ARBA00062984"/>
    </source>
</evidence>
<keyword evidence="5 17" id="KW-0645">Protease</keyword>
<dbReference type="PANTHER" id="PTHR24252:SF17">
    <property type="entry name" value="SUPPRESSOR OF TUMORIGENICITY 14 PROTEIN HOMOLOG-RELATED"/>
    <property type="match status" value="1"/>
</dbReference>
<evidence type="ECO:0000256" key="12">
    <source>
        <dbReference type="ARBA" id="ARBA00023145"/>
    </source>
</evidence>
<dbReference type="PROSITE" id="PS00135">
    <property type="entry name" value="TRYPSIN_SER"/>
    <property type="match status" value="1"/>
</dbReference>
<dbReference type="PROSITE" id="PS50024">
    <property type="entry name" value="SEA"/>
    <property type="match status" value="1"/>
</dbReference>
<organism evidence="22 23">
    <name type="scientific">Macaca nemestrina</name>
    <name type="common">Pig-tailed macaque</name>
    <dbReference type="NCBI Taxonomy" id="9545"/>
    <lineage>
        <taxon>Eukaryota</taxon>
        <taxon>Metazoa</taxon>
        <taxon>Chordata</taxon>
        <taxon>Craniata</taxon>
        <taxon>Vertebrata</taxon>
        <taxon>Euteleostomi</taxon>
        <taxon>Mammalia</taxon>
        <taxon>Eutheria</taxon>
        <taxon>Euarchontoglires</taxon>
        <taxon>Primates</taxon>
        <taxon>Haplorrhini</taxon>
        <taxon>Catarrhini</taxon>
        <taxon>Cercopithecidae</taxon>
        <taxon>Cercopithecinae</taxon>
        <taxon>Macaca</taxon>
    </lineage>
</organism>
<keyword evidence="23" id="KW-1185">Reference proteome</keyword>
<dbReference type="PANTHER" id="PTHR24252">
    <property type="entry name" value="ACROSIN-RELATED"/>
    <property type="match status" value="1"/>
</dbReference>
<evidence type="ECO:0000256" key="19">
    <source>
        <dbReference type="SAM" id="Phobius"/>
    </source>
</evidence>
<dbReference type="PIRSF" id="PIRSF037941">
    <property type="entry name" value="TMPRSS11ABCDE"/>
    <property type="match status" value="1"/>
</dbReference>
<dbReference type="AlphaFoldDB" id="A0A2K6D507"/>
<dbReference type="EC" id="3.4.21.-" evidence="17"/>
<reference evidence="22" key="1">
    <citation type="submission" date="2025-08" db="UniProtKB">
        <authorList>
            <consortium name="Ensembl"/>
        </authorList>
    </citation>
    <scope>IDENTIFICATION</scope>
</reference>
<dbReference type="GO" id="GO:0005576">
    <property type="term" value="C:extracellular region"/>
    <property type="evidence" value="ECO:0007669"/>
    <property type="project" value="UniProtKB-SubCell"/>
</dbReference>
<dbReference type="KEGG" id="mni:105463616"/>
<dbReference type="InterPro" id="IPR036364">
    <property type="entry name" value="SEA_dom_sf"/>
</dbReference>
<dbReference type="PROSITE" id="PS50240">
    <property type="entry name" value="TRYPSIN_DOM"/>
    <property type="match status" value="1"/>
</dbReference>
<keyword evidence="7 17" id="KW-0378">Hydrolase</keyword>
<dbReference type="SUPFAM" id="SSF82671">
    <property type="entry name" value="SEA domain"/>
    <property type="match status" value="1"/>
</dbReference>
<evidence type="ECO:0000256" key="2">
    <source>
        <dbReference type="ARBA" id="ARBA00004613"/>
    </source>
</evidence>
<evidence type="ECO:0000256" key="6">
    <source>
        <dbReference type="ARBA" id="ARBA00022692"/>
    </source>
</evidence>
<evidence type="ECO:0000256" key="7">
    <source>
        <dbReference type="ARBA" id="ARBA00022801"/>
    </source>
</evidence>
<evidence type="ECO:0000259" key="21">
    <source>
        <dbReference type="PROSITE" id="PS50240"/>
    </source>
</evidence>
<dbReference type="GO" id="GO:0004252">
    <property type="term" value="F:serine-type endopeptidase activity"/>
    <property type="evidence" value="ECO:0007669"/>
    <property type="project" value="UniProtKB-UniRule"/>
</dbReference>
<dbReference type="FunFam" id="3.30.70.960:FF:000008">
    <property type="entry name" value="Transmembrane protease serine"/>
    <property type="match status" value="1"/>
</dbReference>
<comment type="similarity">
    <text evidence="17">Belongs to the peptidase S1 family.</text>
</comment>
<evidence type="ECO:0000256" key="17">
    <source>
        <dbReference type="PIRNR" id="PIRNR037941"/>
    </source>
</evidence>
<evidence type="ECO:0000313" key="23">
    <source>
        <dbReference type="Proteomes" id="UP000233120"/>
    </source>
</evidence>
<evidence type="ECO:0000256" key="8">
    <source>
        <dbReference type="ARBA" id="ARBA00022825"/>
    </source>
</evidence>
<evidence type="ECO:0000256" key="11">
    <source>
        <dbReference type="ARBA" id="ARBA00023136"/>
    </source>
</evidence>
<keyword evidence="8 17" id="KW-0720">Serine protease</keyword>
<dbReference type="InterPro" id="IPR033116">
    <property type="entry name" value="TRYPSIN_SER"/>
</dbReference>
<comment type="subcellular location">
    <subcellularLocation>
        <location evidence="1">Cell membrane</location>
        <topology evidence="1">Single-pass type II membrane protein</topology>
    </subcellularLocation>
    <subcellularLocation>
        <location evidence="2">Secreted</location>
    </subcellularLocation>
</comment>
<keyword evidence="9" id="KW-0735">Signal-anchor</keyword>
<dbReference type="Gene3D" id="2.40.10.10">
    <property type="entry name" value="Trypsin-like serine proteases"/>
    <property type="match status" value="2"/>
</dbReference>
<evidence type="ECO:0000313" key="22">
    <source>
        <dbReference type="Ensembl" id="ENSMNEP00000030989.1"/>
    </source>
</evidence>
<dbReference type="InterPro" id="IPR018114">
    <property type="entry name" value="TRYPSIN_HIS"/>
</dbReference>
<evidence type="ECO:0000256" key="3">
    <source>
        <dbReference type="ARBA" id="ARBA00022475"/>
    </source>
</evidence>
<dbReference type="OrthoDB" id="9425590at2759"/>
<keyword evidence="14" id="KW-0325">Glycoprotein</keyword>
<dbReference type="Gene3D" id="3.30.70.960">
    <property type="entry name" value="SEA domain"/>
    <property type="match status" value="1"/>
</dbReference>
<dbReference type="InterPro" id="IPR017329">
    <property type="entry name" value="Pept_S1A_HAT/DESC1"/>
</dbReference>
<dbReference type="FunFam" id="2.40.10.10:FF:000003">
    <property type="entry name" value="Transmembrane serine protease 3"/>
    <property type="match status" value="1"/>
</dbReference>
<evidence type="ECO:0000256" key="9">
    <source>
        <dbReference type="ARBA" id="ARBA00022968"/>
    </source>
</evidence>
<dbReference type="GeneTree" id="ENSGT00940000161786"/>
<dbReference type="GO" id="GO:0005886">
    <property type="term" value="C:plasma membrane"/>
    <property type="evidence" value="ECO:0007669"/>
    <property type="project" value="UniProtKB-SubCell"/>
</dbReference>
<feature type="domain" description="SEA" evidence="20">
    <location>
        <begin position="48"/>
        <end position="166"/>
    </location>
</feature>
<keyword evidence="3" id="KW-1003">Cell membrane</keyword>
<dbReference type="InterPro" id="IPR000082">
    <property type="entry name" value="SEA_dom"/>
</dbReference>
<dbReference type="InterPro" id="IPR009003">
    <property type="entry name" value="Peptidase_S1_PA"/>
</dbReference>
<evidence type="ECO:0000256" key="13">
    <source>
        <dbReference type="ARBA" id="ARBA00023157"/>
    </source>
</evidence>
<evidence type="ECO:0000256" key="4">
    <source>
        <dbReference type="ARBA" id="ARBA00022525"/>
    </source>
</evidence>
<reference evidence="22" key="2">
    <citation type="submission" date="2025-09" db="UniProtKB">
        <authorList>
            <consortium name="Ensembl"/>
        </authorList>
    </citation>
    <scope>IDENTIFICATION</scope>
</reference>
<dbReference type="SUPFAM" id="SSF50494">
    <property type="entry name" value="Trypsin-like serine proteases"/>
    <property type="match status" value="1"/>
</dbReference>
<keyword evidence="6 19" id="KW-0812">Transmembrane</keyword>
<dbReference type="Pfam" id="PF01390">
    <property type="entry name" value="SEA"/>
    <property type="match status" value="1"/>
</dbReference>
<evidence type="ECO:0000256" key="10">
    <source>
        <dbReference type="ARBA" id="ARBA00022989"/>
    </source>
</evidence>
<dbReference type="SMART" id="SM00020">
    <property type="entry name" value="Tryp_SPc"/>
    <property type="match status" value="1"/>
</dbReference>